<reference evidence="2" key="1">
    <citation type="submission" date="2015-06" db="EMBL/GenBank/DDBJ databases">
        <title>Comparative genomics of Burkholderia leaf nodule symbionts.</title>
        <authorList>
            <person name="Carlier A."/>
            <person name="Eberl L."/>
            <person name="Pinto-Carbo M."/>
        </authorList>
    </citation>
    <scope>NUCLEOTIDE SEQUENCE [LARGE SCALE GENOMIC DNA]</scope>
    <source>
        <strain evidence="2">UZHbot4</strain>
    </source>
</reference>
<evidence type="ECO:0000313" key="1">
    <source>
        <dbReference type="EMBL" id="KND55766.1"/>
    </source>
</evidence>
<accession>A0A0L0M0F4</accession>
<protein>
    <submittedName>
        <fullName evidence="1">Uncharacterized protein</fullName>
    </submittedName>
</protein>
<organism evidence="1 2">
    <name type="scientific">Candidatus Burkholderia verschuerenii</name>
    <dbReference type="NCBI Taxonomy" id="242163"/>
    <lineage>
        <taxon>Bacteria</taxon>
        <taxon>Pseudomonadati</taxon>
        <taxon>Pseudomonadota</taxon>
        <taxon>Betaproteobacteria</taxon>
        <taxon>Burkholderiales</taxon>
        <taxon>Burkholderiaceae</taxon>
        <taxon>Burkholderia</taxon>
    </lineage>
</organism>
<comment type="caution">
    <text evidence="1">The sequence shown here is derived from an EMBL/GenBank/DDBJ whole genome shotgun (WGS) entry which is preliminary data.</text>
</comment>
<dbReference type="Proteomes" id="UP000036959">
    <property type="component" value="Unassembled WGS sequence"/>
</dbReference>
<name>A0A0L0M0F4_9BURK</name>
<evidence type="ECO:0000313" key="2">
    <source>
        <dbReference type="Proteomes" id="UP000036959"/>
    </source>
</evidence>
<dbReference type="AlphaFoldDB" id="A0A0L0M0F4"/>
<dbReference type="PATRIC" id="fig|242163.4.peg.4632"/>
<dbReference type="EMBL" id="LFJJ01000359">
    <property type="protein sequence ID" value="KND55766.1"/>
    <property type="molecule type" value="Genomic_DNA"/>
</dbReference>
<sequence length="105" mass="10314">MTPTQAAVTGTFRGVSLTNLGSDSATLTADANGVITGSGTNCTFTGTIKPHATGNVYDVTAQFAASSGCAYPNTSASGIGLVSGNGIRALLQTPTNAGVLFIGSK</sequence>
<keyword evidence="2" id="KW-1185">Reference proteome</keyword>
<proteinExistence type="predicted"/>
<gene>
    <name evidence="1" type="ORF">BVER_00546</name>
</gene>